<name>A0A9D4AWD0_9SAUR</name>
<protein>
    <submittedName>
        <fullName evidence="1">Uncharacterized protein</fullName>
    </submittedName>
</protein>
<sequence length="105" mass="11661">MQEKVIFRNLEPAEYKQSKDQIHTGVIANKQVIYQTVYGTIEASMGQKTSLALSKTRGVNPNLKLYKGTGCISVSAQQSKLLLPGFAKQTNKQTLEMLGYFVTDC</sequence>
<dbReference type="EMBL" id="JAHDVG010000483">
    <property type="protein sequence ID" value="KAH1171166.1"/>
    <property type="molecule type" value="Genomic_DNA"/>
</dbReference>
<evidence type="ECO:0000313" key="2">
    <source>
        <dbReference type="Proteomes" id="UP000827986"/>
    </source>
</evidence>
<dbReference type="AlphaFoldDB" id="A0A9D4AWD0"/>
<keyword evidence="2" id="KW-1185">Reference proteome</keyword>
<proteinExistence type="predicted"/>
<dbReference type="Proteomes" id="UP000827986">
    <property type="component" value="Unassembled WGS sequence"/>
</dbReference>
<evidence type="ECO:0000313" key="1">
    <source>
        <dbReference type="EMBL" id="KAH1171166.1"/>
    </source>
</evidence>
<gene>
    <name evidence="1" type="ORF">KIL84_006784</name>
</gene>
<organism evidence="1 2">
    <name type="scientific">Mauremys mutica</name>
    <name type="common">yellowpond turtle</name>
    <dbReference type="NCBI Taxonomy" id="74926"/>
    <lineage>
        <taxon>Eukaryota</taxon>
        <taxon>Metazoa</taxon>
        <taxon>Chordata</taxon>
        <taxon>Craniata</taxon>
        <taxon>Vertebrata</taxon>
        <taxon>Euteleostomi</taxon>
        <taxon>Archelosauria</taxon>
        <taxon>Testudinata</taxon>
        <taxon>Testudines</taxon>
        <taxon>Cryptodira</taxon>
        <taxon>Durocryptodira</taxon>
        <taxon>Testudinoidea</taxon>
        <taxon>Geoemydidae</taxon>
        <taxon>Geoemydinae</taxon>
        <taxon>Mauremys</taxon>
    </lineage>
</organism>
<accession>A0A9D4AWD0</accession>
<comment type="caution">
    <text evidence="1">The sequence shown here is derived from an EMBL/GenBank/DDBJ whole genome shotgun (WGS) entry which is preliminary data.</text>
</comment>
<reference evidence="1" key="1">
    <citation type="submission" date="2021-09" db="EMBL/GenBank/DDBJ databases">
        <title>The genome of Mauremys mutica provides insights into the evolution of semi-aquatic lifestyle.</title>
        <authorList>
            <person name="Gong S."/>
            <person name="Gao Y."/>
        </authorList>
    </citation>
    <scope>NUCLEOTIDE SEQUENCE</scope>
    <source>
        <strain evidence="1">MM-2020</strain>
        <tissue evidence="1">Muscle</tissue>
    </source>
</reference>